<comment type="caution">
    <text evidence="3">The sequence shown here is derived from an EMBL/GenBank/DDBJ whole genome shotgun (WGS) entry which is preliminary data.</text>
</comment>
<evidence type="ECO:0000313" key="4">
    <source>
        <dbReference type="Proteomes" id="UP000823405"/>
    </source>
</evidence>
<feature type="transmembrane region" description="Helical" evidence="2">
    <location>
        <begin position="222"/>
        <end position="244"/>
    </location>
</feature>
<dbReference type="EMBL" id="JAAAIN010002577">
    <property type="protein sequence ID" value="KAG0291901.1"/>
    <property type="molecule type" value="Genomic_DNA"/>
</dbReference>
<keyword evidence="4" id="KW-1185">Reference proteome</keyword>
<feature type="region of interest" description="Disordered" evidence="1">
    <location>
        <begin position="1"/>
        <end position="98"/>
    </location>
</feature>
<feature type="compositionally biased region" description="Low complexity" evidence="1">
    <location>
        <begin position="78"/>
        <end position="96"/>
    </location>
</feature>
<reference evidence="3" key="1">
    <citation type="journal article" date="2020" name="Fungal Divers.">
        <title>Resolving the Mortierellaceae phylogeny through synthesis of multi-gene phylogenetics and phylogenomics.</title>
        <authorList>
            <person name="Vandepol N."/>
            <person name="Liber J."/>
            <person name="Desiro A."/>
            <person name="Na H."/>
            <person name="Kennedy M."/>
            <person name="Barry K."/>
            <person name="Grigoriev I.V."/>
            <person name="Miller A.N."/>
            <person name="O'Donnell K."/>
            <person name="Stajich J.E."/>
            <person name="Bonito G."/>
        </authorList>
    </citation>
    <scope>NUCLEOTIDE SEQUENCE</scope>
    <source>
        <strain evidence="3">NVP60</strain>
    </source>
</reference>
<feature type="non-terminal residue" evidence="3">
    <location>
        <position position="1"/>
    </location>
</feature>
<proteinExistence type="predicted"/>
<evidence type="ECO:0000256" key="2">
    <source>
        <dbReference type="SAM" id="Phobius"/>
    </source>
</evidence>
<accession>A0A9P6UFY7</accession>
<feature type="region of interest" description="Disordered" evidence="1">
    <location>
        <begin position="246"/>
        <end position="392"/>
    </location>
</feature>
<sequence>RSPQETDYFTDTAPSTPLISYQTLTQSVPVPRLKGPQDRSPDVSSTTVGPHTQPVEQQESWASSAFVAPPLQSQSRDQSNYSAYSNNQSTTVVPPLTRVPPPGATIIEPVASYTFNGNAYVDDATYQTHAHQRPIPNYYQQELNQQQYQTAYMQPMYQDPCRQQQQGYQEASSLPYSQQQQYHHQEYPEPELVDTIEKVNYTKDQDSSLKKASTPTGKRKRLYWIGGILITILAGVLVGLILSMNNKDSSNNNRSSNNSSSSENGTEATGSNTSSSSSTWSAGGGGGSNPTGTPVGTTLSNAVEPTGGSVVAPPPMTTSSGEQPPVVNSPVQPTLPPQTNPPPEEKTTTTTTTTTEPPKPTSGDGNFGPRVPTPPLPSLPPKGQCSALWCDD</sequence>
<evidence type="ECO:0000313" key="3">
    <source>
        <dbReference type="EMBL" id="KAG0291901.1"/>
    </source>
</evidence>
<keyword evidence="2" id="KW-1133">Transmembrane helix</keyword>
<gene>
    <name evidence="3" type="ORF">BGZ97_005754</name>
</gene>
<keyword evidence="2" id="KW-0472">Membrane</keyword>
<feature type="compositionally biased region" description="Low complexity" evidence="1">
    <location>
        <begin position="246"/>
        <end position="281"/>
    </location>
</feature>
<feature type="non-terminal residue" evidence="3">
    <location>
        <position position="392"/>
    </location>
</feature>
<feature type="compositionally biased region" description="Pro residues" evidence="1">
    <location>
        <begin position="371"/>
        <end position="380"/>
    </location>
</feature>
<dbReference type="OrthoDB" id="2433140at2759"/>
<feature type="compositionally biased region" description="Polar residues" evidence="1">
    <location>
        <begin position="1"/>
        <end position="28"/>
    </location>
</feature>
<feature type="compositionally biased region" description="Pro residues" evidence="1">
    <location>
        <begin position="333"/>
        <end position="342"/>
    </location>
</feature>
<evidence type="ECO:0000256" key="1">
    <source>
        <dbReference type="SAM" id="MobiDB-lite"/>
    </source>
</evidence>
<keyword evidence="2" id="KW-0812">Transmembrane</keyword>
<feature type="compositionally biased region" description="Polar residues" evidence="1">
    <location>
        <begin position="42"/>
        <end position="63"/>
    </location>
</feature>
<organism evidence="3 4">
    <name type="scientific">Linnemannia gamsii</name>
    <dbReference type="NCBI Taxonomy" id="64522"/>
    <lineage>
        <taxon>Eukaryota</taxon>
        <taxon>Fungi</taxon>
        <taxon>Fungi incertae sedis</taxon>
        <taxon>Mucoromycota</taxon>
        <taxon>Mortierellomycotina</taxon>
        <taxon>Mortierellomycetes</taxon>
        <taxon>Mortierellales</taxon>
        <taxon>Mortierellaceae</taxon>
        <taxon>Linnemannia</taxon>
    </lineage>
</organism>
<protein>
    <submittedName>
        <fullName evidence="3">Uncharacterized protein</fullName>
    </submittedName>
</protein>
<name>A0A9P6UFY7_9FUNG</name>
<dbReference type="AlphaFoldDB" id="A0A9P6UFY7"/>
<dbReference type="Proteomes" id="UP000823405">
    <property type="component" value="Unassembled WGS sequence"/>
</dbReference>